<keyword evidence="3" id="KW-1185">Reference proteome</keyword>
<comment type="caution">
    <text evidence="2">The sequence shown here is derived from an EMBL/GenBank/DDBJ whole genome shotgun (WGS) entry which is preliminary data.</text>
</comment>
<name>A0ABV3DIT3_9ACTN</name>
<dbReference type="Proteomes" id="UP001551482">
    <property type="component" value="Unassembled WGS sequence"/>
</dbReference>
<dbReference type="PANTHER" id="PTHR43433">
    <property type="entry name" value="HYDROLASE, ALPHA/BETA FOLD FAMILY PROTEIN"/>
    <property type="match status" value="1"/>
</dbReference>
<feature type="domain" description="AB hydrolase-1" evidence="1">
    <location>
        <begin position="24"/>
        <end position="246"/>
    </location>
</feature>
<dbReference type="SUPFAM" id="SSF53474">
    <property type="entry name" value="alpha/beta-Hydrolases"/>
    <property type="match status" value="1"/>
</dbReference>
<evidence type="ECO:0000313" key="3">
    <source>
        <dbReference type="Proteomes" id="UP001551482"/>
    </source>
</evidence>
<dbReference type="EC" id="3.1.1.24" evidence="2"/>
<reference evidence="2 3" key="1">
    <citation type="submission" date="2024-06" db="EMBL/GenBank/DDBJ databases">
        <title>The Natural Products Discovery Center: Release of the First 8490 Sequenced Strains for Exploring Actinobacteria Biosynthetic Diversity.</title>
        <authorList>
            <person name="Kalkreuter E."/>
            <person name="Kautsar S.A."/>
            <person name="Yang D."/>
            <person name="Bader C.D."/>
            <person name="Teijaro C.N."/>
            <person name="Fluegel L."/>
            <person name="Davis C.M."/>
            <person name="Simpson J.R."/>
            <person name="Lauterbach L."/>
            <person name="Steele A.D."/>
            <person name="Gui C."/>
            <person name="Meng S."/>
            <person name="Li G."/>
            <person name="Viehrig K."/>
            <person name="Ye F."/>
            <person name="Su P."/>
            <person name="Kiefer A.F."/>
            <person name="Nichols A."/>
            <person name="Cepeda A.J."/>
            <person name="Yan W."/>
            <person name="Fan B."/>
            <person name="Jiang Y."/>
            <person name="Adhikari A."/>
            <person name="Zheng C.-J."/>
            <person name="Schuster L."/>
            <person name="Cowan T.M."/>
            <person name="Smanski M.J."/>
            <person name="Chevrette M.G."/>
            <person name="De Carvalho L.P.S."/>
            <person name="Shen B."/>
        </authorList>
    </citation>
    <scope>NUCLEOTIDE SEQUENCE [LARGE SCALE GENOMIC DNA]</scope>
    <source>
        <strain evidence="2 3">NPDC048946</strain>
    </source>
</reference>
<evidence type="ECO:0000259" key="1">
    <source>
        <dbReference type="Pfam" id="PF12697"/>
    </source>
</evidence>
<keyword evidence="2" id="KW-0378">Hydrolase</keyword>
<accession>A0ABV3DIT3</accession>
<evidence type="ECO:0000313" key="2">
    <source>
        <dbReference type="EMBL" id="MEU8135663.1"/>
    </source>
</evidence>
<protein>
    <submittedName>
        <fullName evidence="2">3-oxoadipate enol-lactonase</fullName>
        <ecNumber evidence="2">3.1.1.24</ecNumber>
    </submittedName>
</protein>
<dbReference type="Pfam" id="PF12697">
    <property type="entry name" value="Abhydrolase_6"/>
    <property type="match status" value="1"/>
</dbReference>
<dbReference type="InterPro" id="IPR000073">
    <property type="entry name" value="AB_hydrolase_1"/>
</dbReference>
<dbReference type="RefSeq" id="WP_358355589.1">
    <property type="nucleotide sequence ID" value="NZ_JBEZFP010000047.1"/>
</dbReference>
<dbReference type="Gene3D" id="3.40.50.1820">
    <property type="entry name" value="alpha/beta hydrolase"/>
    <property type="match status" value="1"/>
</dbReference>
<dbReference type="GO" id="GO:0047570">
    <property type="term" value="F:3-oxoadipate enol-lactonase activity"/>
    <property type="evidence" value="ECO:0007669"/>
    <property type="project" value="UniProtKB-EC"/>
</dbReference>
<sequence length="255" mass="26589">MPATLHHRFDGPENAPVIVLGSPLGADGRVWDAVVPALAATHRVLRFDTRGHGGSELPPGSPTMSDLAADVVALADRYGVERFAYAGISLAGALGLTLALDAPERLDRLVVCCSGAKLGEPPAWHERAALVRRDGVQAVAETVLGRWFTPEYAAREPGVVAETLAMLQACPAEGYASVCDAIATFDVRARLAAVTVPTLVVAAERDPSTPVALSEEVAAGIPGARLVLVHDAAHLVIVEKADEVAEILVDFLSGS</sequence>
<dbReference type="InterPro" id="IPR029058">
    <property type="entry name" value="AB_hydrolase_fold"/>
</dbReference>
<dbReference type="InterPro" id="IPR050471">
    <property type="entry name" value="AB_hydrolase"/>
</dbReference>
<gene>
    <name evidence="2" type="primary">pcaD</name>
    <name evidence="2" type="ORF">AB0C36_19350</name>
</gene>
<dbReference type="PRINTS" id="PR00111">
    <property type="entry name" value="ABHYDROLASE"/>
</dbReference>
<organism evidence="2 3">
    <name type="scientific">Streptodolium elevatio</name>
    <dbReference type="NCBI Taxonomy" id="3157996"/>
    <lineage>
        <taxon>Bacteria</taxon>
        <taxon>Bacillati</taxon>
        <taxon>Actinomycetota</taxon>
        <taxon>Actinomycetes</taxon>
        <taxon>Kitasatosporales</taxon>
        <taxon>Streptomycetaceae</taxon>
        <taxon>Streptodolium</taxon>
    </lineage>
</organism>
<proteinExistence type="predicted"/>
<dbReference type="NCBIfam" id="TIGR02427">
    <property type="entry name" value="protocat_pcaD"/>
    <property type="match status" value="1"/>
</dbReference>
<dbReference type="EMBL" id="JBEZFP010000047">
    <property type="protein sequence ID" value="MEU8135663.1"/>
    <property type="molecule type" value="Genomic_DNA"/>
</dbReference>
<dbReference type="InterPro" id="IPR026968">
    <property type="entry name" value="PcaD/CatD"/>
</dbReference>
<dbReference type="PANTHER" id="PTHR43433:SF5">
    <property type="entry name" value="AB HYDROLASE-1 DOMAIN-CONTAINING PROTEIN"/>
    <property type="match status" value="1"/>
</dbReference>